<dbReference type="Proteomes" id="UP000018234">
    <property type="component" value="Unassembled WGS sequence"/>
</dbReference>
<evidence type="ECO:0000313" key="1">
    <source>
        <dbReference type="EMBL" id="ESU27824.1"/>
    </source>
</evidence>
<dbReference type="EMBL" id="AVFO01000002">
    <property type="protein sequence ID" value="ESU27824.1"/>
    <property type="molecule type" value="Genomic_DNA"/>
</dbReference>
<accession>A0ABP3A4G5</accession>
<keyword evidence="2" id="KW-1185">Reference proteome</keyword>
<proteinExistence type="predicted"/>
<organism evidence="1 2">
    <name type="scientific">Flavobacterium saliperosum S13</name>
    <dbReference type="NCBI Taxonomy" id="1341155"/>
    <lineage>
        <taxon>Bacteria</taxon>
        <taxon>Pseudomonadati</taxon>
        <taxon>Bacteroidota</taxon>
        <taxon>Flavobacteriia</taxon>
        <taxon>Flavobacteriales</taxon>
        <taxon>Flavobacteriaceae</taxon>
        <taxon>Flavobacterium</taxon>
    </lineage>
</organism>
<name>A0ABP3A4G5_9FLAO</name>
<gene>
    <name evidence="1" type="ORF">FSS13T_03030</name>
</gene>
<reference evidence="1 2" key="1">
    <citation type="submission" date="2013-08" db="EMBL/GenBank/DDBJ databases">
        <title>Flavobacterium saliperosum type strain genome sequencing.</title>
        <authorList>
            <person name="Lee K."/>
            <person name="Yi H."/>
            <person name="Park S."/>
            <person name="Chun J."/>
        </authorList>
    </citation>
    <scope>NUCLEOTIDE SEQUENCE [LARGE SCALE GENOMIC DNA]</scope>
    <source>
        <strain evidence="1 2">S13</strain>
    </source>
</reference>
<comment type="caution">
    <text evidence="1">The sequence shown here is derived from an EMBL/GenBank/DDBJ whole genome shotgun (WGS) entry which is preliminary data.</text>
</comment>
<dbReference type="RefSeq" id="WP_023575382.1">
    <property type="nucleotide sequence ID" value="NZ_AVFO01000002.1"/>
</dbReference>
<evidence type="ECO:0000313" key="2">
    <source>
        <dbReference type="Proteomes" id="UP000018234"/>
    </source>
</evidence>
<protein>
    <submittedName>
        <fullName evidence="1">Uncharacterized protein</fullName>
    </submittedName>
</protein>
<sequence>MVTIIIHLKASIMRGCSISLNQLADFSQGSDAKKRNIIKQQKTPNSFKIAFYQMPRARFKKAIANKGDIQPILDGMEELKRKTLTKKRQVSDRMVSLEAMQRFCGLQIPNLLKEYEYSVLKKVESKSIFVNGVEVIVSPDLIIEIVIDNVKYLGAVKIHISKGNTFDRRQQVYIACALNKYLETEVAKNGEIVLPELCISIDVFGDGIVASPQNISNRMKDIEVICEEVKQMWDAA</sequence>